<organism evidence="8 9">
    <name type="scientific">Leptomonas seymouri</name>
    <dbReference type="NCBI Taxonomy" id="5684"/>
    <lineage>
        <taxon>Eukaryota</taxon>
        <taxon>Discoba</taxon>
        <taxon>Euglenozoa</taxon>
        <taxon>Kinetoplastea</taxon>
        <taxon>Metakinetoplastina</taxon>
        <taxon>Trypanosomatida</taxon>
        <taxon>Trypanosomatidae</taxon>
        <taxon>Leishmaniinae</taxon>
        <taxon>Leptomonas</taxon>
    </lineage>
</organism>
<feature type="region of interest" description="Disordered" evidence="6">
    <location>
        <begin position="362"/>
        <end position="383"/>
    </location>
</feature>
<dbReference type="OMA" id="KEMREEP"/>
<evidence type="ECO:0000259" key="7">
    <source>
        <dbReference type="Pfam" id="PF00454"/>
    </source>
</evidence>
<keyword evidence="5" id="KW-0067">ATP-binding</keyword>
<keyword evidence="3" id="KW-0547">Nucleotide-binding</keyword>
<dbReference type="GO" id="GO:0005524">
    <property type="term" value="F:ATP binding"/>
    <property type="evidence" value="ECO:0007669"/>
    <property type="project" value="UniProtKB-KW"/>
</dbReference>
<keyword evidence="9" id="KW-1185">Reference proteome</keyword>
<dbReference type="AlphaFoldDB" id="A0A0N1PD91"/>
<dbReference type="OrthoDB" id="267514at2759"/>
<reference evidence="8 9" key="1">
    <citation type="journal article" date="2015" name="PLoS Pathog.">
        <title>Leptomonas seymouri: Adaptations to the Dixenous Life Cycle Analyzed by Genome Sequencing, Transcriptome Profiling and Co-infection with Leishmania donovani.</title>
        <authorList>
            <person name="Kraeva N."/>
            <person name="Butenko A."/>
            <person name="Hlavacova J."/>
            <person name="Kostygov A."/>
            <person name="Myskova J."/>
            <person name="Grybchuk D."/>
            <person name="Lestinova T."/>
            <person name="Votypka J."/>
            <person name="Volf P."/>
            <person name="Opperdoes F."/>
            <person name="Flegontov P."/>
            <person name="Lukes J."/>
            <person name="Yurchenko V."/>
        </authorList>
    </citation>
    <scope>NUCLEOTIDE SEQUENCE [LARGE SCALE GENOMIC DNA]</scope>
    <source>
        <strain evidence="8 9">ATCC 30220</strain>
    </source>
</reference>
<dbReference type="PANTHER" id="PTHR45800:SF11">
    <property type="entry name" value="PHOSPHATIDYLINOSITOL 3-KINASE-RELATED PROTEIN KINASE"/>
    <property type="match status" value="1"/>
</dbReference>
<evidence type="ECO:0000256" key="1">
    <source>
        <dbReference type="ARBA" id="ARBA00008941"/>
    </source>
</evidence>
<dbReference type="EMBL" id="LJSK01000014">
    <property type="protein sequence ID" value="KPI89920.1"/>
    <property type="molecule type" value="Genomic_DNA"/>
</dbReference>
<dbReference type="InterPro" id="IPR000403">
    <property type="entry name" value="PI3/4_kinase_cat_dom"/>
</dbReference>
<feature type="compositionally biased region" description="Low complexity" evidence="6">
    <location>
        <begin position="210"/>
        <end position="236"/>
    </location>
</feature>
<comment type="similarity">
    <text evidence="1">Belongs to the PI3/PI4-kinase family. Type II PI4K subfamily.</text>
</comment>
<gene>
    <name evidence="8" type="ORF">ABL78_0992</name>
</gene>
<dbReference type="GO" id="GO:0016301">
    <property type="term" value="F:kinase activity"/>
    <property type="evidence" value="ECO:0007669"/>
    <property type="project" value="UniProtKB-KW"/>
</dbReference>
<dbReference type="VEuPathDB" id="TriTrypDB:Lsey_0014_0430"/>
<keyword evidence="2" id="KW-0808">Transferase</keyword>
<protein>
    <recommendedName>
        <fullName evidence="7">PI3K/PI4K catalytic domain-containing protein</fullName>
    </recommendedName>
</protein>
<dbReference type="InterPro" id="IPR044571">
    <property type="entry name" value="P4KG1-8"/>
</dbReference>
<evidence type="ECO:0000256" key="6">
    <source>
        <dbReference type="SAM" id="MobiDB-lite"/>
    </source>
</evidence>
<feature type="domain" description="PI3K/PI4K catalytic" evidence="7">
    <location>
        <begin position="383"/>
        <end position="623"/>
    </location>
</feature>
<evidence type="ECO:0000256" key="4">
    <source>
        <dbReference type="ARBA" id="ARBA00022777"/>
    </source>
</evidence>
<evidence type="ECO:0000256" key="3">
    <source>
        <dbReference type="ARBA" id="ARBA00022741"/>
    </source>
</evidence>
<evidence type="ECO:0000313" key="8">
    <source>
        <dbReference type="EMBL" id="KPI89920.1"/>
    </source>
</evidence>
<evidence type="ECO:0000256" key="2">
    <source>
        <dbReference type="ARBA" id="ARBA00022679"/>
    </source>
</evidence>
<dbReference type="Proteomes" id="UP000038009">
    <property type="component" value="Unassembled WGS sequence"/>
</dbReference>
<dbReference type="Pfam" id="PF00454">
    <property type="entry name" value="PI3_PI4_kinase"/>
    <property type="match status" value="1"/>
</dbReference>
<evidence type="ECO:0000313" key="9">
    <source>
        <dbReference type="Proteomes" id="UP000038009"/>
    </source>
</evidence>
<accession>A0A0N1PD91</accession>
<proteinExistence type="inferred from homology"/>
<evidence type="ECO:0000256" key="5">
    <source>
        <dbReference type="ARBA" id="ARBA00022840"/>
    </source>
</evidence>
<comment type="caution">
    <text evidence="8">The sequence shown here is derived from an EMBL/GenBank/DDBJ whole genome shotgun (WGS) entry which is preliminary data.</text>
</comment>
<keyword evidence="4" id="KW-0418">Kinase</keyword>
<feature type="region of interest" description="Disordered" evidence="6">
    <location>
        <begin position="194"/>
        <end position="242"/>
    </location>
</feature>
<name>A0A0N1PD91_LEPSE</name>
<sequence>MQQTSSMSLLPAVKLSATPVERSATMCTGVGQVETATQRTANNAIVADLSLDDGARQRVLDLSRCSSRNSPIEFLSTKNIVRAKANGSNLSVRLNNNIPLSYSSRGLDSTVCTDDGEDYDEVEDDGSVGSCTAHDADVTPGATKAALLSDGLPSSAVAATRSSQAHADPVVAQYHFSSLASMPKCWSVMRKVGAGSTESSNTRARNSDRSGYSSSSGKSKPPSTVSISAGSISSSSDTRQKRSMLRFAVHEAKSGDSGVQLHSDHLNGSSSSNTGCWTLAPRLRGVNETLLATRNSQLFREALDALHVWNTAVQLELHHNSAGGTYMVRLAATTPTDPSSPAFGSASSPRGVLCVFKPRDEEIGQESNPHGNHDSDRTEAFAPGSGSRREVLAYRLDHGHNAGVPPTLEVASSYVAGPPCEASRRNSEMTMNMMSGPVGDAAKAFGDLPSGLSDLSTRTVWNVRDGAGGDVDGLRRRRRTATTAGVAHKDEGEKHVVASTLPQIGSLQLFFSDCQEAADVLPGHFDTDEVHALAIFDIRTLNGDRHGGNVLVQNFRRCPSQQGPTEAPHLIPIDHSYVCPSGYADPDYEWLSWPQAKKPFSSSNLQYIAALDAEADAELVRSALLAHSGNAPHAHNSMVTPAGGCSSGGGGGADIFGSSVCTVLPEAEGAKPALAASCMSRSECASERTRELMLLGDGVLLARAVVQECGVSLDVPLLFPDASCAEVPPLQEHYCGSFNDLTIYSPVRNVNDSMRNAYTVSAAADFGSPPGFSMTVLPGLGGSPPGLCGNLAGGRERWEAAGALSLGLRDRVVPTVDYMSEGYDEGVGWETSRRCRPPSTPHASSASLSCFPPLYEEGGIRPQCLEAENAVTYDKGAASAAAEVMRCTTRLLQIAALEFDMTAYEIGSLCRRPRVAQASFLEEVMEEARDEFSWEVVLPSFDALVRQRLAATLN</sequence>
<dbReference type="PANTHER" id="PTHR45800">
    <property type="entry name" value="PHOSPHATIDYLINOSITOL 4-KINASE GAMMA"/>
    <property type="match status" value="1"/>
</dbReference>